<evidence type="ECO:0000313" key="3">
    <source>
        <dbReference type="Proteomes" id="UP000681967"/>
    </source>
</evidence>
<gene>
    <name evidence="2" type="ORF">BYL167_LOCUS57458</name>
</gene>
<feature type="region of interest" description="Disordered" evidence="1">
    <location>
        <begin position="210"/>
        <end position="230"/>
    </location>
</feature>
<sequence length="230" mass="26493">YDIDGKTLKILNSIERVSPLIPKFKQQLIFLEEHQKLFKKTDDRSVRYDDSLSSVTPNCEIPSDVLQNSQESSMVSMNSLASSIVLVSTNDCVPNEFMHSSRFNQSNVGVAISKPFQDDYKIPSLPNAVIKDIEQDKLENFGPHCANSYPTHKQFDDIGNAIVKYLQLPLTKQNVTIWKDALQTKLKRQRFEHRDNQIVQEFRLKYSRTGSGRPVKRKIGETAERDRYKQ</sequence>
<dbReference type="EMBL" id="CAJOBH010224944">
    <property type="protein sequence ID" value="CAF5045767.1"/>
    <property type="molecule type" value="Genomic_DNA"/>
</dbReference>
<dbReference type="Proteomes" id="UP000681967">
    <property type="component" value="Unassembled WGS sequence"/>
</dbReference>
<protein>
    <submittedName>
        <fullName evidence="2">Uncharacterized protein</fullName>
    </submittedName>
</protein>
<reference evidence="2" key="1">
    <citation type="submission" date="2021-02" db="EMBL/GenBank/DDBJ databases">
        <authorList>
            <person name="Nowell W R."/>
        </authorList>
    </citation>
    <scope>NUCLEOTIDE SEQUENCE</scope>
</reference>
<evidence type="ECO:0000313" key="2">
    <source>
        <dbReference type="EMBL" id="CAF5045767.1"/>
    </source>
</evidence>
<feature type="non-terminal residue" evidence="2">
    <location>
        <position position="1"/>
    </location>
</feature>
<dbReference type="AlphaFoldDB" id="A0A8S3E0Y8"/>
<name>A0A8S3E0Y8_9BILA</name>
<organism evidence="2 3">
    <name type="scientific">Rotaria magnacalcarata</name>
    <dbReference type="NCBI Taxonomy" id="392030"/>
    <lineage>
        <taxon>Eukaryota</taxon>
        <taxon>Metazoa</taxon>
        <taxon>Spiralia</taxon>
        <taxon>Gnathifera</taxon>
        <taxon>Rotifera</taxon>
        <taxon>Eurotatoria</taxon>
        <taxon>Bdelloidea</taxon>
        <taxon>Philodinida</taxon>
        <taxon>Philodinidae</taxon>
        <taxon>Rotaria</taxon>
    </lineage>
</organism>
<accession>A0A8S3E0Y8</accession>
<feature type="compositionally biased region" description="Basic and acidic residues" evidence="1">
    <location>
        <begin position="218"/>
        <end position="230"/>
    </location>
</feature>
<comment type="caution">
    <text evidence="2">The sequence shown here is derived from an EMBL/GenBank/DDBJ whole genome shotgun (WGS) entry which is preliminary data.</text>
</comment>
<proteinExistence type="predicted"/>
<evidence type="ECO:0000256" key="1">
    <source>
        <dbReference type="SAM" id="MobiDB-lite"/>
    </source>
</evidence>
<feature type="non-terminal residue" evidence="2">
    <location>
        <position position="230"/>
    </location>
</feature>